<gene>
    <name evidence="17" type="ORF">H9821_10300</name>
</gene>
<dbReference type="Gene3D" id="3.40.640.10">
    <property type="entry name" value="Type I PLP-dependent aspartate aminotransferase-like (Major domain)"/>
    <property type="match status" value="1"/>
</dbReference>
<dbReference type="InterPro" id="IPR000192">
    <property type="entry name" value="Aminotrans_V_dom"/>
</dbReference>
<dbReference type="AlphaFoldDB" id="A0A9D1ZT90"/>
<comment type="similarity">
    <text evidence="4">Belongs to the class-V pyridoxal-phosphate-dependent aminotransferase family. SerC subfamily.</text>
</comment>
<dbReference type="GO" id="GO:0008453">
    <property type="term" value="F:alanine-glyoxylate transaminase activity"/>
    <property type="evidence" value="ECO:0007669"/>
    <property type="project" value="TreeGrafter"/>
</dbReference>
<dbReference type="InterPro" id="IPR006272">
    <property type="entry name" value="Pser_aminoTfrase_mycobac"/>
</dbReference>
<evidence type="ECO:0000256" key="5">
    <source>
        <dbReference type="ARBA" id="ARBA00013030"/>
    </source>
</evidence>
<dbReference type="InterPro" id="IPR015424">
    <property type="entry name" value="PyrdxlP-dep_Trfase"/>
</dbReference>
<evidence type="ECO:0000256" key="1">
    <source>
        <dbReference type="ARBA" id="ARBA00001933"/>
    </source>
</evidence>
<protein>
    <recommendedName>
        <fullName evidence="5">phosphoserine transaminase</fullName>
        <ecNumber evidence="5">2.6.1.52</ecNumber>
    </recommendedName>
    <alternativeName>
        <fullName evidence="13">Phosphohydroxythreonine aminotransferase</fullName>
    </alternativeName>
</protein>
<dbReference type="PANTHER" id="PTHR21152">
    <property type="entry name" value="AMINOTRANSFERASE CLASS V"/>
    <property type="match status" value="1"/>
</dbReference>
<dbReference type="GO" id="GO:0008615">
    <property type="term" value="P:pyridoxine biosynthetic process"/>
    <property type="evidence" value="ECO:0007669"/>
    <property type="project" value="UniProtKB-KW"/>
</dbReference>
<keyword evidence="6" id="KW-0963">Cytoplasm</keyword>
<evidence type="ECO:0000256" key="2">
    <source>
        <dbReference type="ARBA" id="ARBA00003483"/>
    </source>
</evidence>
<evidence type="ECO:0000256" key="13">
    <source>
        <dbReference type="ARBA" id="ARBA00031421"/>
    </source>
</evidence>
<keyword evidence="9 17" id="KW-0808">Transferase</keyword>
<reference evidence="17" key="1">
    <citation type="journal article" date="2021" name="PeerJ">
        <title>Extensive microbial diversity within the chicken gut microbiome revealed by metagenomics and culture.</title>
        <authorList>
            <person name="Gilroy R."/>
            <person name="Ravi A."/>
            <person name="Getino M."/>
            <person name="Pursley I."/>
            <person name="Horton D.L."/>
            <person name="Alikhan N.F."/>
            <person name="Baker D."/>
            <person name="Gharbi K."/>
            <person name="Hall N."/>
            <person name="Watson M."/>
            <person name="Adriaenssens E.M."/>
            <person name="Foster-Nyarko E."/>
            <person name="Jarju S."/>
            <person name="Secka A."/>
            <person name="Antonio M."/>
            <person name="Oren A."/>
            <person name="Chaudhuri R.R."/>
            <person name="La Ragione R."/>
            <person name="Hildebrand F."/>
            <person name="Pallen M.J."/>
        </authorList>
    </citation>
    <scope>NUCLEOTIDE SEQUENCE</scope>
    <source>
        <strain evidence="17">ChiHjej12B11-9195</strain>
    </source>
</reference>
<dbReference type="Gene3D" id="3.90.1150.10">
    <property type="entry name" value="Aspartate Aminotransferase, domain 1"/>
    <property type="match status" value="1"/>
</dbReference>
<dbReference type="Pfam" id="PF00266">
    <property type="entry name" value="Aminotran_5"/>
    <property type="match status" value="1"/>
</dbReference>
<dbReference type="PIRSF" id="PIRSF000525">
    <property type="entry name" value="SerC"/>
    <property type="match status" value="1"/>
</dbReference>
<dbReference type="GO" id="GO:0004648">
    <property type="term" value="F:O-phospho-L-serine:2-oxoglutarate aminotransferase activity"/>
    <property type="evidence" value="ECO:0007669"/>
    <property type="project" value="UniProtKB-EC"/>
</dbReference>
<sequence>MSRRYSVTTFPVIPTEMLPADGRFGAGPSKVRPEQVAAVSAAATPLLGTSHRQAPVKSLVGEIREGLRAFYSAPEGYEVILGNGGATAFWDAATFGLVENKAQHLTFGEFGSKFASATKAAPFLADSTVISSEAGTRPEARAEEGVDVYAWPHNETSTGVFAPVARPAGIADSALVLVDATSAAGGLDVKVAESDVYYFSPQKNFASDGGLWLGLWSPAAIERAERIAASDRWIPDSLNLVTAISNSRLNQTYNTPALTTMIMLNEQIKWMNEQGGLAFAAARTADSAGRVYAWAEASEYATPFVANPAERSNVIATVDFDESIDAAAIAKALRANGIVDTEPYRKLGRNQLRIATFTAIDPEDVSALLACIDYVVEKLK</sequence>
<dbReference type="InterPro" id="IPR022278">
    <property type="entry name" value="Pser_aminoTfrase"/>
</dbReference>
<comment type="catalytic activity">
    <reaction evidence="15">
        <text>O-phospho-L-serine + 2-oxoglutarate = 3-phosphooxypyruvate + L-glutamate</text>
        <dbReference type="Rhea" id="RHEA:14329"/>
        <dbReference type="ChEBI" id="CHEBI:16810"/>
        <dbReference type="ChEBI" id="CHEBI:18110"/>
        <dbReference type="ChEBI" id="CHEBI:29985"/>
        <dbReference type="ChEBI" id="CHEBI:57524"/>
        <dbReference type="EC" id="2.6.1.52"/>
    </reaction>
</comment>
<dbReference type="EMBL" id="DXCN01000078">
    <property type="protein sequence ID" value="HIY96021.1"/>
    <property type="molecule type" value="Genomic_DNA"/>
</dbReference>
<evidence type="ECO:0000256" key="7">
    <source>
        <dbReference type="ARBA" id="ARBA00022576"/>
    </source>
</evidence>
<accession>A0A9D1ZT90</accession>
<dbReference type="GO" id="GO:0019265">
    <property type="term" value="P:glycine biosynthetic process, by transamination of glyoxylate"/>
    <property type="evidence" value="ECO:0007669"/>
    <property type="project" value="TreeGrafter"/>
</dbReference>
<dbReference type="GO" id="GO:0006564">
    <property type="term" value="P:L-serine biosynthetic process"/>
    <property type="evidence" value="ECO:0007669"/>
    <property type="project" value="UniProtKB-KW"/>
</dbReference>
<keyword evidence="7 17" id="KW-0032">Aminotransferase</keyword>
<dbReference type="NCBIfam" id="TIGR01366">
    <property type="entry name" value="serC_3"/>
    <property type="match status" value="1"/>
</dbReference>
<dbReference type="Proteomes" id="UP000824134">
    <property type="component" value="Unassembled WGS sequence"/>
</dbReference>
<evidence type="ECO:0000256" key="10">
    <source>
        <dbReference type="ARBA" id="ARBA00022898"/>
    </source>
</evidence>
<dbReference type="EC" id="2.6.1.52" evidence="5"/>
<feature type="domain" description="Aminotransferase class V" evidence="16">
    <location>
        <begin position="43"/>
        <end position="338"/>
    </location>
</feature>
<dbReference type="InterPro" id="IPR015422">
    <property type="entry name" value="PyrdxlP-dep_Trfase_small"/>
</dbReference>
<reference evidence="17" key="2">
    <citation type="submission" date="2021-04" db="EMBL/GenBank/DDBJ databases">
        <authorList>
            <person name="Gilroy R."/>
        </authorList>
    </citation>
    <scope>NUCLEOTIDE SEQUENCE</scope>
    <source>
        <strain evidence="17">ChiHjej12B11-9195</strain>
    </source>
</reference>
<evidence type="ECO:0000256" key="6">
    <source>
        <dbReference type="ARBA" id="ARBA00022490"/>
    </source>
</evidence>
<dbReference type="InterPro" id="IPR015421">
    <property type="entry name" value="PyrdxlP-dep_Trfase_major"/>
</dbReference>
<comment type="caution">
    <text evidence="17">The sequence shown here is derived from an EMBL/GenBank/DDBJ whole genome shotgun (WGS) entry which is preliminary data.</text>
</comment>
<dbReference type="GO" id="GO:0004760">
    <property type="term" value="F:L-serine-pyruvate transaminase activity"/>
    <property type="evidence" value="ECO:0007669"/>
    <property type="project" value="TreeGrafter"/>
</dbReference>
<evidence type="ECO:0000256" key="9">
    <source>
        <dbReference type="ARBA" id="ARBA00022679"/>
    </source>
</evidence>
<evidence type="ECO:0000256" key="8">
    <source>
        <dbReference type="ARBA" id="ARBA00022605"/>
    </source>
</evidence>
<keyword evidence="10" id="KW-0663">Pyridoxal phosphate</keyword>
<proteinExistence type="inferred from homology"/>
<keyword evidence="8" id="KW-0028">Amino-acid biosynthesis</keyword>
<comment type="function">
    <text evidence="2">Catalyzes the reversible conversion of 3-phosphohydroxypyruvate to phosphoserine and of 3-hydroxy-2-oxo-4-phosphonooxybutanoate to phosphohydroxythreonine.</text>
</comment>
<evidence type="ECO:0000256" key="4">
    <source>
        <dbReference type="ARBA" id="ARBA00006904"/>
    </source>
</evidence>
<comment type="cofactor">
    <cofactor evidence="1">
        <name>pyridoxal 5'-phosphate</name>
        <dbReference type="ChEBI" id="CHEBI:597326"/>
    </cofactor>
</comment>
<evidence type="ECO:0000256" key="11">
    <source>
        <dbReference type="ARBA" id="ARBA00023096"/>
    </source>
</evidence>
<evidence type="ECO:0000313" key="18">
    <source>
        <dbReference type="Proteomes" id="UP000824134"/>
    </source>
</evidence>
<dbReference type="PANTHER" id="PTHR21152:SF40">
    <property type="entry name" value="ALANINE--GLYOXYLATE AMINOTRANSFERASE"/>
    <property type="match status" value="1"/>
</dbReference>
<evidence type="ECO:0000313" key="17">
    <source>
        <dbReference type="EMBL" id="HIY96021.1"/>
    </source>
</evidence>
<evidence type="ECO:0000256" key="12">
    <source>
        <dbReference type="ARBA" id="ARBA00023299"/>
    </source>
</evidence>
<keyword evidence="11" id="KW-0664">Pyridoxine biosynthesis</keyword>
<name>A0A9D1ZT90_9MICC</name>
<dbReference type="SUPFAM" id="SSF53383">
    <property type="entry name" value="PLP-dependent transferases"/>
    <property type="match status" value="1"/>
</dbReference>
<comment type="catalytic activity">
    <reaction evidence="14">
        <text>4-(phosphooxy)-L-threonine + 2-oxoglutarate = (R)-3-hydroxy-2-oxo-4-phosphooxybutanoate + L-glutamate</text>
        <dbReference type="Rhea" id="RHEA:16573"/>
        <dbReference type="ChEBI" id="CHEBI:16810"/>
        <dbReference type="ChEBI" id="CHEBI:29985"/>
        <dbReference type="ChEBI" id="CHEBI:58452"/>
        <dbReference type="ChEBI" id="CHEBI:58538"/>
        <dbReference type="EC" id="2.6.1.52"/>
    </reaction>
</comment>
<evidence type="ECO:0000259" key="16">
    <source>
        <dbReference type="Pfam" id="PF00266"/>
    </source>
</evidence>
<evidence type="ECO:0000256" key="3">
    <source>
        <dbReference type="ARBA" id="ARBA00005099"/>
    </source>
</evidence>
<evidence type="ECO:0000256" key="14">
    <source>
        <dbReference type="ARBA" id="ARBA00047630"/>
    </source>
</evidence>
<organism evidence="17 18">
    <name type="scientific">Candidatus Rothia avicola</name>
    <dbReference type="NCBI Taxonomy" id="2840478"/>
    <lineage>
        <taxon>Bacteria</taxon>
        <taxon>Bacillati</taxon>
        <taxon>Actinomycetota</taxon>
        <taxon>Actinomycetes</taxon>
        <taxon>Micrococcales</taxon>
        <taxon>Micrococcaceae</taxon>
        <taxon>Rothia</taxon>
    </lineage>
</organism>
<evidence type="ECO:0000256" key="15">
    <source>
        <dbReference type="ARBA" id="ARBA00049007"/>
    </source>
</evidence>
<comment type="pathway">
    <text evidence="3">Amino-acid biosynthesis; L-serine biosynthesis; L-serine from 3-phospho-D-glycerate: step 2/3.</text>
</comment>
<keyword evidence="12" id="KW-0718">Serine biosynthesis</keyword>